<dbReference type="GO" id="GO:0031490">
    <property type="term" value="F:chromatin DNA binding"/>
    <property type="evidence" value="ECO:0007669"/>
    <property type="project" value="InterPro"/>
</dbReference>
<feature type="compositionally biased region" description="Polar residues" evidence="2">
    <location>
        <begin position="23"/>
        <end position="33"/>
    </location>
</feature>
<feature type="region of interest" description="Disordered" evidence="2">
    <location>
        <begin position="596"/>
        <end position="677"/>
    </location>
</feature>
<reference evidence="3" key="1">
    <citation type="journal article" date="2021" name="Open Biol.">
        <title>Shared evolutionary footprints suggest mitochondrial oxidative damage underlies multiple complex I losses in fungi.</title>
        <authorList>
            <person name="Schikora-Tamarit M.A."/>
            <person name="Marcet-Houben M."/>
            <person name="Nosek J."/>
            <person name="Gabaldon T."/>
        </authorList>
    </citation>
    <scope>NUCLEOTIDE SEQUENCE</scope>
    <source>
        <strain evidence="3">CBS2887</strain>
    </source>
</reference>
<sequence>MSSKSDNSLEDSSSTSPSGNTSQHRNSTNDDNQSLILLKQRSEANRRRIPPFTIPPERIAIPHPHLYGPSAPPVYTTSDRHHPVDELIKNVPNRSVIFLLHTGIKFQLQAVSITSRQMSDWAVVIRYYQLFENFLVKHCQYSAPRQADDLVYLWDRLARDLTGYMNFFIQLGNFTRLNEAVRDNQTLKLFTMLDTLSCLLCRMDRDMAYAVDNNLDQEQYELFHRYYTAVYQLDEKRNNSYEVPLNSKLSKDEIFRSLRRDINWKVIPSIDIILGQPVEKQKDELPFQESIDESVKEAADAQPQPQEIRQPQLNGSQLNSQRNLAPAKLTHAPDATELVDMVDPKLAQRDIVREIFQERAQAAQRQRQLALLVPDRKQRLAKFAEMEQERLQKQVQLQLRLNQLQHQIQQQEQQQQEQQQEQQQRLLNEQHHELVVQLQEVRNPSPPLLYQQPSTPQLAVAPPRNKEIDNHIKVLTQMCLVRPRLNSVTLEELKNLMEHLESQKKLCLNEVQRRDLLVVLVRLLQYVKHLTQECERISQLTEAHVKSQALIHAKAQAHAKAHNLANGLANGLEQSPSESPGLSFLREQYKIYTELQQQKDSDEKEAQTAEAKEQLEVPSSQSSSEAISLRGSGDGSHGTLKRSANDVEDAGSERSSKRANVKSSSSNDGVEVIVVDT</sequence>
<dbReference type="PANTHER" id="PTHR33137">
    <property type="entry name" value="MEDIATOR OF RNA POLYMERASE II TRANSCRIPTION SUBUNIT 15A-RELATED"/>
    <property type="match status" value="1"/>
</dbReference>
<feature type="region of interest" description="Disordered" evidence="2">
    <location>
        <begin position="293"/>
        <end position="317"/>
    </location>
</feature>
<keyword evidence="1" id="KW-0175">Coiled coil</keyword>
<feature type="region of interest" description="Disordered" evidence="2">
    <location>
        <begin position="1"/>
        <end position="33"/>
    </location>
</feature>
<evidence type="ECO:0000256" key="2">
    <source>
        <dbReference type="SAM" id="MobiDB-lite"/>
    </source>
</evidence>
<feature type="compositionally biased region" description="Polar residues" evidence="2">
    <location>
        <begin position="303"/>
        <end position="317"/>
    </location>
</feature>
<dbReference type="Proteomes" id="UP000774326">
    <property type="component" value="Unassembled WGS sequence"/>
</dbReference>
<keyword evidence="4" id="KW-1185">Reference proteome</keyword>
<dbReference type="GO" id="GO:0003713">
    <property type="term" value="F:transcription coactivator activity"/>
    <property type="evidence" value="ECO:0007669"/>
    <property type="project" value="InterPro"/>
</dbReference>
<dbReference type="InterPro" id="IPR044661">
    <property type="entry name" value="MED15a/b/c-like"/>
</dbReference>
<feature type="compositionally biased region" description="Low complexity" evidence="2">
    <location>
        <begin position="1"/>
        <end position="22"/>
    </location>
</feature>
<evidence type="ECO:0000256" key="1">
    <source>
        <dbReference type="SAM" id="Coils"/>
    </source>
</evidence>
<gene>
    <name evidence="3" type="ORF">WICPIJ_004069</name>
</gene>
<comment type="caution">
    <text evidence="3">The sequence shown here is derived from an EMBL/GenBank/DDBJ whole genome shotgun (WGS) entry which is preliminary data.</text>
</comment>
<accession>A0A9P8Q6D4</accession>
<reference evidence="3" key="2">
    <citation type="submission" date="2021-01" db="EMBL/GenBank/DDBJ databases">
        <authorList>
            <person name="Schikora-Tamarit M.A."/>
        </authorList>
    </citation>
    <scope>NUCLEOTIDE SEQUENCE</scope>
    <source>
        <strain evidence="3">CBS2887</strain>
    </source>
</reference>
<feature type="compositionally biased region" description="Basic and acidic residues" evidence="2">
    <location>
        <begin position="597"/>
        <end position="615"/>
    </location>
</feature>
<dbReference type="AlphaFoldDB" id="A0A9P8Q6D4"/>
<name>A0A9P8Q6D4_WICPI</name>
<feature type="compositionally biased region" description="Polar residues" evidence="2">
    <location>
        <begin position="617"/>
        <end position="626"/>
    </location>
</feature>
<dbReference type="PANTHER" id="PTHR33137:SF4">
    <property type="entry name" value="MEDIATOR OF RNA POLYMERASE II TRANSCRIPTION SUBUNIT 15A-RELATED"/>
    <property type="match status" value="1"/>
</dbReference>
<evidence type="ECO:0000313" key="4">
    <source>
        <dbReference type="Proteomes" id="UP000774326"/>
    </source>
</evidence>
<organism evidence="3 4">
    <name type="scientific">Wickerhamomyces pijperi</name>
    <name type="common">Yeast</name>
    <name type="synonym">Pichia pijperi</name>
    <dbReference type="NCBI Taxonomy" id="599730"/>
    <lineage>
        <taxon>Eukaryota</taxon>
        <taxon>Fungi</taxon>
        <taxon>Dikarya</taxon>
        <taxon>Ascomycota</taxon>
        <taxon>Saccharomycotina</taxon>
        <taxon>Saccharomycetes</taxon>
        <taxon>Phaffomycetales</taxon>
        <taxon>Wickerhamomycetaceae</taxon>
        <taxon>Wickerhamomyces</taxon>
    </lineage>
</organism>
<proteinExistence type="predicted"/>
<feature type="coiled-coil region" evidence="1">
    <location>
        <begin position="394"/>
        <end position="430"/>
    </location>
</feature>
<evidence type="ECO:0000313" key="3">
    <source>
        <dbReference type="EMBL" id="KAH3684958.1"/>
    </source>
</evidence>
<dbReference type="EMBL" id="JAEUBG010002245">
    <property type="protein sequence ID" value="KAH3684958.1"/>
    <property type="molecule type" value="Genomic_DNA"/>
</dbReference>
<protein>
    <submittedName>
        <fullName evidence="3">Uncharacterized protein</fullName>
    </submittedName>
</protein>